<dbReference type="Gene3D" id="3.40.50.620">
    <property type="entry name" value="HUPs"/>
    <property type="match status" value="1"/>
</dbReference>
<accession>A0ABV5AI09</accession>
<dbReference type="Pfam" id="PF02698">
    <property type="entry name" value="DUF218"/>
    <property type="match status" value="1"/>
</dbReference>
<dbReference type="Proteomes" id="UP001579974">
    <property type="component" value="Unassembled WGS sequence"/>
</dbReference>
<comment type="caution">
    <text evidence="2">The sequence shown here is derived from an EMBL/GenBank/DDBJ whole genome shotgun (WGS) entry which is preliminary data.</text>
</comment>
<dbReference type="PANTHER" id="PTHR30336:SF20">
    <property type="entry name" value="DUF218 DOMAIN-CONTAINING PROTEIN"/>
    <property type="match status" value="1"/>
</dbReference>
<organism evidence="2 3">
    <name type="scientific">Alicyclobacillus fastidiosus</name>
    <dbReference type="NCBI Taxonomy" id="392011"/>
    <lineage>
        <taxon>Bacteria</taxon>
        <taxon>Bacillati</taxon>
        <taxon>Bacillota</taxon>
        <taxon>Bacilli</taxon>
        <taxon>Bacillales</taxon>
        <taxon>Alicyclobacillaceae</taxon>
        <taxon>Alicyclobacillus</taxon>
    </lineage>
</organism>
<dbReference type="InterPro" id="IPR014729">
    <property type="entry name" value="Rossmann-like_a/b/a_fold"/>
</dbReference>
<name>A0ABV5AI09_9BACL</name>
<dbReference type="InterPro" id="IPR003848">
    <property type="entry name" value="DUF218"/>
</dbReference>
<evidence type="ECO:0000313" key="3">
    <source>
        <dbReference type="Proteomes" id="UP001579974"/>
    </source>
</evidence>
<dbReference type="CDD" id="cd06259">
    <property type="entry name" value="YdcF-like"/>
    <property type="match status" value="1"/>
</dbReference>
<keyword evidence="3" id="KW-1185">Reference proteome</keyword>
<protein>
    <submittedName>
        <fullName evidence="2">YdcF family protein</fullName>
    </submittedName>
</protein>
<dbReference type="InterPro" id="IPR051599">
    <property type="entry name" value="Cell_Envelope_Assoc"/>
</dbReference>
<reference evidence="2 3" key="1">
    <citation type="journal article" date="2024" name="Int. J. Mol. Sci.">
        <title>Exploration of Alicyclobacillus spp. Genome in Search of Antibiotic Resistance.</title>
        <authorList>
            <person name="Bucka-Kolendo J."/>
            <person name="Kiousi D.E."/>
            <person name="Dekowska A."/>
            <person name="Mikolajczuk-Szczyrba A."/>
            <person name="Karadedos D.M."/>
            <person name="Michael P."/>
            <person name="Galanis A."/>
            <person name="Sokolowska B."/>
        </authorList>
    </citation>
    <scope>NUCLEOTIDE SEQUENCE [LARGE SCALE GENOMIC DNA]</scope>
    <source>
        <strain evidence="2 3">KKP 3000</strain>
    </source>
</reference>
<gene>
    <name evidence="2" type="ORF">KKP3000_000703</name>
</gene>
<dbReference type="EMBL" id="JBDXSU010000015">
    <property type="protein sequence ID" value="MFB5191915.1"/>
    <property type="molecule type" value="Genomic_DNA"/>
</dbReference>
<dbReference type="PANTHER" id="PTHR30336">
    <property type="entry name" value="INNER MEMBRANE PROTEIN, PROBABLE PERMEASE"/>
    <property type="match status" value="1"/>
</dbReference>
<evidence type="ECO:0000313" key="2">
    <source>
        <dbReference type="EMBL" id="MFB5191915.1"/>
    </source>
</evidence>
<proteinExistence type="predicted"/>
<feature type="domain" description="DUF218" evidence="1">
    <location>
        <begin position="35"/>
        <end position="170"/>
    </location>
</feature>
<evidence type="ECO:0000259" key="1">
    <source>
        <dbReference type="Pfam" id="PF02698"/>
    </source>
</evidence>
<sequence length="202" mass="23329">MLISEMSLEKLTKAQITDLVFGMESEIDDGTLSGDCIFVFGGTSMERTDKAVALFNDARAPYILFTGGDRYGTRTDREALVLRDRAIELGVPKESTMVETSSNNTIENILCSLVILDRKLGLHSIRRLLLVSQQWHMRRCMLMFRTFLPSWVDLVWCPEDRLVASRDNWWKEPEWERRVMNEAFKVVNGVQDRYFIDADIPI</sequence>
<dbReference type="RefSeq" id="WP_275475027.1">
    <property type="nucleotide sequence ID" value="NZ_CP162940.1"/>
</dbReference>